<proteinExistence type="predicted"/>
<dbReference type="RefSeq" id="WP_054962300.1">
    <property type="nucleotide sequence ID" value="NZ_LLEI02000064.1"/>
</dbReference>
<feature type="transmembrane region" description="Helical" evidence="1">
    <location>
        <begin position="69"/>
        <end position="88"/>
    </location>
</feature>
<dbReference type="SUPFAM" id="SSF50249">
    <property type="entry name" value="Nucleic acid-binding proteins"/>
    <property type="match status" value="1"/>
</dbReference>
<feature type="transmembrane region" description="Helical" evidence="1">
    <location>
        <begin position="94"/>
        <end position="115"/>
    </location>
</feature>
<organism evidence="2 3">
    <name type="scientific">Vibrio bivalvicida</name>
    <dbReference type="NCBI Taxonomy" id="1276888"/>
    <lineage>
        <taxon>Bacteria</taxon>
        <taxon>Pseudomonadati</taxon>
        <taxon>Pseudomonadota</taxon>
        <taxon>Gammaproteobacteria</taxon>
        <taxon>Vibrionales</taxon>
        <taxon>Vibrionaceae</taxon>
        <taxon>Vibrio</taxon>
        <taxon>Vibrio oreintalis group</taxon>
    </lineage>
</organism>
<evidence type="ECO:0000313" key="3">
    <source>
        <dbReference type="Proteomes" id="UP000078406"/>
    </source>
</evidence>
<gene>
    <name evidence="2" type="ORF">APB76_18805</name>
</gene>
<dbReference type="AlphaFoldDB" id="A0A177XVV9"/>
<dbReference type="Gene3D" id="2.40.50.140">
    <property type="entry name" value="Nucleic acid-binding proteins"/>
    <property type="match status" value="1"/>
</dbReference>
<dbReference type="EMBL" id="LLEI02000064">
    <property type="protein sequence ID" value="OAJ92734.1"/>
    <property type="molecule type" value="Genomic_DNA"/>
</dbReference>
<protein>
    <submittedName>
        <fullName evidence="2">Uncharacterized protein</fullName>
    </submittedName>
</protein>
<sequence>MSIQGTIACWDQNKGYGYISVENQDTQIRFHISDLANASQIPSVSEPVIFRLGADSNGMMRAIEIKRPVVFNFSLAIAIWFCSALVGSVVLLDFPVVACLFYFAVSTVTYTVYAFDKHAKMTRSWRIPEVSFHALNLLGGWIGALFAQSFMHHKYHDIGFKFLFWTTLVINILLYCWMITDEGAMILQQVIYQLRLY</sequence>
<dbReference type="Proteomes" id="UP000078406">
    <property type="component" value="Unassembled WGS sequence"/>
</dbReference>
<name>A0A177XVV9_9VIBR</name>
<evidence type="ECO:0000313" key="2">
    <source>
        <dbReference type="EMBL" id="OAJ92734.1"/>
    </source>
</evidence>
<reference evidence="2 3" key="1">
    <citation type="journal article" date="2016" name="Syst. Appl. Microbiol.">
        <title>Vibrio bivalvicida sp. nov., a novel larval pathogen for bivalve molluscs reared in a hatchery.</title>
        <authorList>
            <person name="Dubert J."/>
            <person name="Romalde J.L."/>
            <person name="Prado S."/>
            <person name="Barja J.L."/>
        </authorList>
    </citation>
    <scope>NUCLEOTIDE SEQUENCE [LARGE SCALE GENOMIC DNA]</scope>
    <source>
        <strain evidence="2 3">605</strain>
    </source>
</reference>
<dbReference type="InterPro" id="IPR012340">
    <property type="entry name" value="NA-bd_OB-fold"/>
</dbReference>
<feature type="transmembrane region" description="Helical" evidence="1">
    <location>
        <begin position="162"/>
        <end position="180"/>
    </location>
</feature>
<accession>A0A177XVV9</accession>
<dbReference type="InterPro" id="IPR010718">
    <property type="entry name" value="DUF1294"/>
</dbReference>
<dbReference type="CDD" id="cd04458">
    <property type="entry name" value="CSP_CDS"/>
    <property type="match status" value="1"/>
</dbReference>
<keyword evidence="1" id="KW-1133">Transmembrane helix</keyword>
<evidence type="ECO:0000256" key="1">
    <source>
        <dbReference type="SAM" id="Phobius"/>
    </source>
</evidence>
<comment type="caution">
    <text evidence="2">The sequence shown here is derived from an EMBL/GenBank/DDBJ whole genome shotgun (WGS) entry which is preliminary data.</text>
</comment>
<keyword evidence="1" id="KW-0472">Membrane</keyword>
<dbReference type="Pfam" id="PF06961">
    <property type="entry name" value="DUF1294"/>
    <property type="match status" value="1"/>
</dbReference>
<keyword evidence="1" id="KW-0812">Transmembrane</keyword>
<dbReference type="GO" id="GO:0003676">
    <property type="term" value="F:nucleic acid binding"/>
    <property type="evidence" value="ECO:0007669"/>
    <property type="project" value="InterPro"/>
</dbReference>
<dbReference type="InterPro" id="IPR002059">
    <property type="entry name" value="CSP_DNA-bd"/>
</dbReference>
<feature type="transmembrane region" description="Helical" evidence="1">
    <location>
        <begin position="127"/>
        <end position="150"/>
    </location>
</feature>